<dbReference type="AlphaFoldDB" id="A0A4D8XVV3"/>
<comment type="subcellular location">
    <subcellularLocation>
        <location evidence="1">Secreted</location>
    </subcellularLocation>
</comment>
<dbReference type="CDD" id="cd22269">
    <property type="entry name" value="DPBB_EG45-like"/>
    <property type="match status" value="1"/>
</dbReference>
<dbReference type="FunFam" id="2.40.40.10:FF:000005">
    <property type="entry name" value="Barwin-related endoglucanase"/>
    <property type="match status" value="1"/>
</dbReference>
<reference evidence="7" key="2">
    <citation type="submission" date="2020-08" db="EMBL/GenBank/DDBJ databases">
        <title>Plant Genome Project.</title>
        <authorList>
            <person name="Zhang R.-G."/>
        </authorList>
    </citation>
    <scope>NUCLEOTIDE SEQUENCE</scope>
    <source>
        <strain evidence="7">Huo1</strain>
        <tissue evidence="7">Leaf</tissue>
    </source>
</reference>
<feature type="signal peptide" evidence="4">
    <location>
        <begin position="1"/>
        <end position="22"/>
    </location>
</feature>
<reference evidence="7" key="1">
    <citation type="submission" date="2018-01" db="EMBL/GenBank/DDBJ databases">
        <authorList>
            <person name="Mao J.F."/>
        </authorList>
    </citation>
    <scope>NUCLEOTIDE SEQUENCE</scope>
    <source>
        <strain evidence="7">Huo1</strain>
        <tissue evidence="7">Leaf</tissue>
    </source>
</reference>
<dbReference type="OrthoDB" id="406505at2759"/>
<evidence type="ECO:0000259" key="5">
    <source>
        <dbReference type="PROSITE" id="PS50842"/>
    </source>
</evidence>
<dbReference type="InterPro" id="IPR009009">
    <property type="entry name" value="RlpA-like_DPBB"/>
</dbReference>
<evidence type="ECO:0000313" key="8">
    <source>
        <dbReference type="Proteomes" id="UP000298416"/>
    </source>
</evidence>
<dbReference type="Gene3D" id="2.40.40.10">
    <property type="entry name" value="RlpA-like domain"/>
    <property type="match status" value="1"/>
</dbReference>
<dbReference type="InterPro" id="IPR036908">
    <property type="entry name" value="RlpA-like_sf"/>
</dbReference>
<dbReference type="Pfam" id="PF03330">
    <property type="entry name" value="DPBB_1"/>
    <property type="match status" value="1"/>
</dbReference>
<keyword evidence="3 4" id="KW-0732">Signal</keyword>
<dbReference type="GO" id="GO:0009627">
    <property type="term" value="P:systemic acquired resistance"/>
    <property type="evidence" value="ECO:0007669"/>
    <property type="project" value="InterPro"/>
</dbReference>
<protein>
    <recommendedName>
        <fullName evidence="5">Expansin-like EG45 domain-containing protein</fullName>
    </recommendedName>
</protein>
<gene>
    <name evidence="7" type="ORF">SASPL_108940</name>
    <name evidence="6" type="ORF">SASPL_156617</name>
</gene>
<dbReference type="STRING" id="180675.A0A4D8XVV3"/>
<evidence type="ECO:0000256" key="4">
    <source>
        <dbReference type="SAM" id="SignalP"/>
    </source>
</evidence>
<proteinExistence type="predicted"/>
<evidence type="ECO:0000256" key="3">
    <source>
        <dbReference type="ARBA" id="ARBA00022729"/>
    </source>
</evidence>
<feature type="chain" id="PRO_5035568525" description="Expansin-like EG45 domain-containing protein" evidence="4">
    <location>
        <begin position="23"/>
        <end position="129"/>
    </location>
</feature>
<feature type="domain" description="Expansin-like EG45" evidence="5">
    <location>
        <begin position="25"/>
        <end position="129"/>
    </location>
</feature>
<evidence type="ECO:0000313" key="6">
    <source>
        <dbReference type="EMBL" id="KAG6383621.1"/>
    </source>
</evidence>
<dbReference type="PANTHER" id="PTHR47295:SF14">
    <property type="entry name" value="OS06G0688300 PROTEIN"/>
    <property type="match status" value="1"/>
</dbReference>
<sequence length="129" mass="13566">MGFARIIMVAVVAASIVSMASAIAGTATFYSPIVPSSCYGFEDRGTMVAAANPALFNNRAACGDRYTVQCTGRTNDGVLQPCRNGPITVTIVDLCPGCAADQIDLSEQAFNQIADPAAGRIRIEYNRVV</sequence>
<dbReference type="GO" id="GO:0048046">
    <property type="term" value="C:apoplast"/>
    <property type="evidence" value="ECO:0007669"/>
    <property type="project" value="InterPro"/>
</dbReference>
<dbReference type="Proteomes" id="UP000298416">
    <property type="component" value="Unassembled WGS sequence"/>
</dbReference>
<dbReference type="SUPFAM" id="SSF50685">
    <property type="entry name" value="Barwin-like endoglucanases"/>
    <property type="match status" value="1"/>
</dbReference>
<dbReference type="PANTHER" id="PTHR47295">
    <property type="entry name" value="EG45-LIKE DOMAIN CONTAINING PROTEIN 1-RELATED"/>
    <property type="match status" value="1"/>
</dbReference>
<name>A0A4D8XVV3_SALSN</name>
<dbReference type="EMBL" id="PNBA02000485">
    <property type="protein sequence ID" value="KAG6383621.1"/>
    <property type="molecule type" value="Genomic_DNA"/>
</dbReference>
<evidence type="ECO:0000313" key="7">
    <source>
        <dbReference type="EMBL" id="KAG6430867.1"/>
    </source>
</evidence>
<organism evidence="7">
    <name type="scientific">Salvia splendens</name>
    <name type="common">Scarlet sage</name>
    <dbReference type="NCBI Taxonomy" id="180675"/>
    <lineage>
        <taxon>Eukaryota</taxon>
        <taxon>Viridiplantae</taxon>
        <taxon>Streptophyta</taxon>
        <taxon>Embryophyta</taxon>
        <taxon>Tracheophyta</taxon>
        <taxon>Spermatophyta</taxon>
        <taxon>Magnoliopsida</taxon>
        <taxon>eudicotyledons</taxon>
        <taxon>Gunneridae</taxon>
        <taxon>Pentapetalae</taxon>
        <taxon>asterids</taxon>
        <taxon>lamiids</taxon>
        <taxon>Lamiales</taxon>
        <taxon>Lamiaceae</taxon>
        <taxon>Nepetoideae</taxon>
        <taxon>Mentheae</taxon>
        <taxon>Salviinae</taxon>
        <taxon>Salvia</taxon>
        <taxon>Salvia subgen. Calosphace</taxon>
        <taxon>core Calosphace</taxon>
    </lineage>
</organism>
<dbReference type="InterPro" id="IPR007112">
    <property type="entry name" value="Expansin/allergen_DPBB_dom"/>
</dbReference>
<dbReference type="EMBL" id="PNBA02000003">
    <property type="protein sequence ID" value="KAG6430867.1"/>
    <property type="molecule type" value="Genomic_DNA"/>
</dbReference>
<accession>A0A4D8XVV3</accession>
<dbReference type="PROSITE" id="PS50842">
    <property type="entry name" value="EXPANSIN_EG45"/>
    <property type="match status" value="1"/>
</dbReference>
<keyword evidence="8" id="KW-1185">Reference proteome</keyword>
<keyword evidence="2" id="KW-0964">Secreted</keyword>
<comment type="caution">
    <text evidence="7">The sequence shown here is derived from an EMBL/GenBank/DDBJ whole genome shotgun (WGS) entry which is preliminary data.</text>
</comment>
<evidence type="ECO:0000256" key="1">
    <source>
        <dbReference type="ARBA" id="ARBA00004613"/>
    </source>
</evidence>
<dbReference type="SMART" id="SM00837">
    <property type="entry name" value="DPBB_1"/>
    <property type="match status" value="1"/>
</dbReference>
<dbReference type="InterPro" id="IPR044206">
    <property type="entry name" value="EGC1/2"/>
</dbReference>
<evidence type="ECO:0000256" key="2">
    <source>
        <dbReference type="ARBA" id="ARBA00022525"/>
    </source>
</evidence>